<organism evidence="1 2">
    <name type="scientific">Clostridium manihotivorum</name>
    <dbReference type="NCBI Taxonomy" id="2320868"/>
    <lineage>
        <taxon>Bacteria</taxon>
        <taxon>Bacillati</taxon>
        <taxon>Bacillota</taxon>
        <taxon>Clostridia</taxon>
        <taxon>Eubacteriales</taxon>
        <taxon>Clostridiaceae</taxon>
        <taxon>Clostridium</taxon>
    </lineage>
</organism>
<gene>
    <name evidence="1" type="ORF">C1I91_25070</name>
</gene>
<dbReference type="KEGG" id="cmah:C1I91_25070"/>
<dbReference type="Gene3D" id="2.60.40.10">
    <property type="entry name" value="Immunoglobulins"/>
    <property type="match status" value="1"/>
</dbReference>
<reference evidence="1 2" key="1">
    <citation type="submission" date="2018-01" db="EMBL/GenBank/DDBJ databases">
        <title>Genome Sequencing and Assembly of Anaerobacter polyendosporus strain CT4.</title>
        <authorList>
            <person name="Tachaapaikoon C."/>
            <person name="Sutheeworapong S."/>
            <person name="Jenjaroenpun P."/>
            <person name="Wongsurawat T."/>
            <person name="Nookeaw I."/>
            <person name="Cheawchanlertfa P."/>
            <person name="Kosugi A."/>
            <person name="Cheevadhanarak S."/>
            <person name="Ratanakhanokchai K."/>
        </authorList>
    </citation>
    <scope>NUCLEOTIDE SEQUENCE [LARGE SCALE GENOMIC DNA]</scope>
    <source>
        <strain evidence="1 2">CT4</strain>
    </source>
</reference>
<evidence type="ECO:0000313" key="2">
    <source>
        <dbReference type="Proteomes" id="UP000286268"/>
    </source>
</evidence>
<dbReference type="AlphaFoldDB" id="A0A3R5R1L2"/>
<dbReference type="InterPro" id="IPR013783">
    <property type="entry name" value="Ig-like_fold"/>
</dbReference>
<proteinExistence type="predicted"/>
<evidence type="ECO:0000313" key="1">
    <source>
        <dbReference type="EMBL" id="QAA34640.1"/>
    </source>
</evidence>
<protein>
    <submittedName>
        <fullName evidence="1">Uncharacterized protein</fullName>
    </submittedName>
</protein>
<dbReference type="Proteomes" id="UP000286268">
    <property type="component" value="Chromosome"/>
</dbReference>
<dbReference type="Gene3D" id="2.60.40.1080">
    <property type="match status" value="1"/>
</dbReference>
<dbReference type="OrthoDB" id="9804686at2"/>
<accession>A0A3R5R1L2</accession>
<sequence>MKSFKGFLKNCVIMFLVAVLTTVTVSELVLAALAVEDSDLVGLKIELSSKNIYVGDKVDLKTYGVYKKGTIELKDGVRYEFGNKKVFTIDDKKLVAVRTGGAYLTASYKDKTVTKLLVAQDLKALENKQDKIGIQVKLIWRREAKGIELQWDKVGFLKFYTISRRVVGEGNYKTIVEKAEGNLFLDKDIASDKEYEYHVVLIDDNGTKYPLNDFKVPLDH</sequence>
<dbReference type="RefSeq" id="WP_128215353.1">
    <property type="nucleotide sequence ID" value="NZ_CP025746.1"/>
</dbReference>
<name>A0A3R5R1L2_9CLOT</name>
<keyword evidence="2" id="KW-1185">Reference proteome</keyword>
<dbReference type="EMBL" id="CP025746">
    <property type="protein sequence ID" value="QAA34640.1"/>
    <property type="molecule type" value="Genomic_DNA"/>
</dbReference>